<evidence type="ECO:0000313" key="2">
    <source>
        <dbReference type="Proteomes" id="UP000809910"/>
    </source>
</evidence>
<comment type="caution">
    <text evidence="1">The sequence shown here is derived from an EMBL/GenBank/DDBJ whole genome shotgun (WGS) entry which is preliminary data.</text>
</comment>
<organism evidence="1 2">
    <name type="scientific">Legionella bononiensis</name>
    <dbReference type="NCBI Taxonomy" id="2793102"/>
    <lineage>
        <taxon>Bacteria</taxon>
        <taxon>Pseudomonadati</taxon>
        <taxon>Pseudomonadota</taxon>
        <taxon>Gammaproteobacteria</taxon>
        <taxon>Legionellales</taxon>
        <taxon>Legionellaceae</taxon>
        <taxon>Legionella</taxon>
    </lineage>
</organism>
<accession>A0ABS1WDF8</accession>
<evidence type="ECO:0000313" key="1">
    <source>
        <dbReference type="EMBL" id="MBL7527383.1"/>
    </source>
</evidence>
<keyword evidence="2" id="KW-1185">Reference proteome</keyword>
<name>A0ABS1WDF8_9GAMM</name>
<dbReference type="Proteomes" id="UP000809910">
    <property type="component" value="Unassembled WGS sequence"/>
</dbReference>
<dbReference type="RefSeq" id="WP_238400506.1">
    <property type="nucleotide sequence ID" value="NZ_JADWVN010000026.1"/>
</dbReference>
<gene>
    <name evidence="1" type="ORF">I5282_12485</name>
</gene>
<evidence type="ECO:0008006" key="3">
    <source>
        <dbReference type="Google" id="ProtNLM"/>
    </source>
</evidence>
<dbReference type="EMBL" id="JADWVN010000026">
    <property type="protein sequence ID" value="MBL7527383.1"/>
    <property type="molecule type" value="Genomic_DNA"/>
</dbReference>
<sequence>MRSQVIHKIVKQVTSEIHQEIRACNIPGEKQKNRFFSTLAYMSQSASDTILANTELSFLERILLCVKKITEFGAGNCQLQSFVALDRLIRQFVAVTLSTNDVCIPLSIYTTSHHAFLLVNDSLVCDPWNNYVGCIKESPIDLSNRKEYFGIRSNWECYDSGDYDPYSTQYTYALMQQIEIDSKKKLGIGCVLKEHSGESDIVLDNNLSYQR</sequence>
<reference evidence="1 2" key="1">
    <citation type="submission" date="2020-12" db="EMBL/GenBank/DDBJ databases">
        <title>WGS of Legionella: environmental sample.</title>
        <authorList>
            <person name="Cristino S."/>
            <person name="Girolamini L."/>
            <person name="Salaris S."/>
            <person name="Pascale M.R."/>
            <person name="Mazzotta M."/>
            <person name="Orsini M."/>
            <person name="Grottola A."/>
        </authorList>
    </citation>
    <scope>NUCLEOTIDE SEQUENCE [LARGE SCALE GENOMIC DNA]</scope>
    <source>
        <strain evidence="1 2">30cs62</strain>
    </source>
</reference>
<protein>
    <recommendedName>
        <fullName evidence="3">Dot/Icm T4SS effector</fullName>
    </recommendedName>
</protein>
<proteinExistence type="predicted"/>